<keyword evidence="2" id="KW-1185">Reference proteome</keyword>
<name>A0A3N4IAH0_ASCIM</name>
<reference evidence="1 2" key="1">
    <citation type="journal article" date="2018" name="Nat. Ecol. Evol.">
        <title>Pezizomycetes genomes reveal the molecular basis of ectomycorrhizal truffle lifestyle.</title>
        <authorList>
            <person name="Murat C."/>
            <person name="Payen T."/>
            <person name="Noel B."/>
            <person name="Kuo A."/>
            <person name="Morin E."/>
            <person name="Chen J."/>
            <person name="Kohler A."/>
            <person name="Krizsan K."/>
            <person name="Balestrini R."/>
            <person name="Da Silva C."/>
            <person name="Montanini B."/>
            <person name="Hainaut M."/>
            <person name="Levati E."/>
            <person name="Barry K.W."/>
            <person name="Belfiori B."/>
            <person name="Cichocki N."/>
            <person name="Clum A."/>
            <person name="Dockter R.B."/>
            <person name="Fauchery L."/>
            <person name="Guy J."/>
            <person name="Iotti M."/>
            <person name="Le Tacon F."/>
            <person name="Lindquist E.A."/>
            <person name="Lipzen A."/>
            <person name="Malagnac F."/>
            <person name="Mello A."/>
            <person name="Molinier V."/>
            <person name="Miyauchi S."/>
            <person name="Poulain J."/>
            <person name="Riccioni C."/>
            <person name="Rubini A."/>
            <person name="Sitrit Y."/>
            <person name="Splivallo R."/>
            <person name="Traeger S."/>
            <person name="Wang M."/>
            <person name="Zifcakova L."/>
            <person name="Wipf D."/>
            <person name="Zambonelli A."/>
            <person name="Paolocci F."/>
            <person name="Nowrousian M."/>
            <person name="Ottonello S."/>
            <person name="Baldrian P."/>
            <person name="Spatafora J.W."/>
            <person name="Henrissat B."/>
            <person name="Nagy L.G."/>
            <person name="Aury J.M."/>
            <person name="Wincker P."/>
            <person name="Grigoriev I.V."/>
            <person name="Bonfante P."/>
            <person name="Martin F.M."/>
        </authorList>
    </citation>
    <scope>NUCLEOTIDE SEQUENCE [LARGE SCALE GENOMIC DNA]</scope>
    <source>
        <strain evidence="1 2">RN42</strain>
    </source>
</reference>
<dbReference type="AlphaFoldDB" id="A0A3N4IAH0"/>
<evidence type="ECO:0000313" key="1">
    <source>
        <dbReference type="EMBL" id="RPA82467.1"/>
    </source>
</evidence>
<gene>
    <name evidence="1" type="ORF">BJ508DRAFT_375721</name>
</gene>
<evidence type="ECO:0000313" key="2">
    <source>
        <dbReference type="Proteomes" id="UP000275078"/>
    </source>
</evidence>
<protein>
    <submittedName>
        <fullName evidence="1">Uncharacterized protein</fullName>
    </submittedName>
</protein>
<sequence>MSELKVKHIRKPVAKYIYAREAPGYNNGERLVRHFLNRRECIRCFLTENFNEEIPETEDELKALYAKYNIQTSGYGNMPSWSRKIPEEEQIPDEKGVIWHLESSETWSHNPEIVKEYAILIVDKESGEVVKVENEQKWVTFEDWDGVDPKRFLELTGVTFDVEKDVDIRTLASQEVLTGWGVRKMYGQAAGKQKSVWGRG</sequence>
<dbReference type="Proteomes" id="UP000275078">
    <property type="component" value="Unassembled WGS sequence"/>
</dbReference>
<accession>A0A3N4IAH0</accession>
<organism evidence="1 2">
    <name type="scientific">Ascobolus immersus RN42</name>
    <dbReference type="NCBI Taxonomy" id="1160509"/>
    <lineage>
        <taxon>Eukaryota</taxon>
        <taxon>Fungi</taxon>
        <taxon>Dikarya</taxon>
        <taxon>Ascomycota</taxon>
        <taxon>Pezizomycotina</taxon>
        <taxon>Pezizomycetes</taxon>
        <taxon>Pezizales</taxon>
        <taxon>Ascobolaceae</taxon>
        <taxon>Ascobolus</taxon>
    </lineage>
</organism>
<dbReference type="EMBL" id="ML119671">
    <property type="protein sequence ID" value="RPA82467.1"/>
    <property type="molecule type" value="Genomic_DNA"/>
</dbReference>
<proteinExistence type="predicted"/>